<keyword evidence="2" id="KW-1185">Reference proteome</keyword>
<dbReference type="EMBL" id="JBHFNQ010000047">
    <property type="protein sequence ID" value="MFB2876316.1"/>
    <property type="molecule type" value="Genomic_DNA"/>
</dbReference>
<evidence type="ECO:0000313" key="2">
    <source>
        <dbReference type="Proteomes" id="UP001576774"/>
    </source>
</evidence>
<sequence>MFPNLNQQLATKYMAKIAPDSQDTHPTTVNFSGGVGNLKTRTNVLIDLGASDFEIKELLAYNQNMFDRNNFKFPQTFPPTPEPHVAIWEQYAAEAEIVGAYAVLKQRLVQFQFPILAGISETEEYRAATRKGKSVDGMANATGLILIEPEKLQICIHQSLAGAIPALIAGNRNDFVTLVQALTKRNEPQPIPNSMGACIVSGYNNWNRIHQYQKQWVTQQSKYSDNDWAVEFKRLISCQELYQDKFIILSSGSYSNVAASELGLANDGWEQLSFKIRLEHECTHYFTRRFFGLMRNNLFDELIADYRGIVAALGYYRADWFLHFLGLESFPTYREGGRLQNYKGESSLSKGAFKILQTLVKRSAENIENFDKKYSGQLRGLAGQVSVLVALTTLTLEELASESGNALLEVAYLSQRQLLFCD</sequence>
<comment type="caution">
    <text evidence="1">The sequence shown here is derived from an EMBL/GenBank/DDBJ whole genome shotgun (WGS) entry which is preliminary data.</text>
</comment>
<organism evidence="1 2">
    <name type="scientific">Floridaenema aerugineum BLCC-F46</name>
    <dbReference type="NCBI Taxonomy" id="3153654"/>
    <lineage>
        <taxon>Bacteria</taxon>
        <taxon>Bacillati</taxon>
        <taxon>Cyanobacteriota</taxon>
        <taxon>Cyanophyceae</taxon>
        <taxon>Oscillatoriophycideae</taxon>
        <taxon>Aerosakkonematales</taxon>
        <taxon>Aerosakkonemataceae</taxon>
        <taxon>Floridanema</taxon>
        <taxon>Floridanema aerugineum</taxon>
    </lineage>
</organism>
<protein>
    <submittedName>
        <fullName evidence="1">Uncharacterized protein</fullName>
    </submittedName>
</protein>
<dbReference type="Proteomes" id="UP001576774">
    <property type="component" value="Unassembled WGS sequence"/>
</dbReference>
<dbReference type="RefSeq" id="WP_413269453.1">
    <property type="nucleotide sequence ID" value="NZ_JBHFNQ010000047.1"/>
</dbReference>
<reference evidence="1 2" key="1">
    <citation type="submission" date="2024-09" db="EMBL/GenBank/DDBJ databases">
        <title>Floridaenema gen nov. (Aerosakkonemataceae, Aerosakkonematales ord. nov., Cyanobacteria) from benthic tropical and subtropical fresh waters, with the description of four new species.</title>
        <authorList>
            <person name="Moretto J.A."/>
            <person name="Berthold D.E."/>
            <person name="Lefler F.W."/>
            <person name="Huang I.-S."/>
            <person name="Laughinghouse H. IV."/>
        </authorList>
    </citation>
    <scope>NUCLEOTIDE SEQUENCE [LARGE SCALE GENOMIC DNA]</scope>
    <source>
        <strain evidence="1 2">BLCC-F46</strain>
    </source>
</reference>
<evidence type="ECO:0000313" key="1">
    <source>
        <dbReference type="EMBL" id="MFB2876316.1"/>
    </source>
</evidence>
<accession>A0ABV4X0L4</accession>
<dbReference type="Pfam" id="PF22541">
    <property type="entry name" value="DUF7005"/>
    <property type="match status" value="1"/>
</dbReference>
<name>A0ABV4X0L4_9CYAN</name>
<proteinExistence type="predicted"/>
<gene>
    <name evidence="1" type="ORF">ACE1CC_05440</name>
</gene>
<dbReference type="InterPro" id="IPR054274">
    <property type="entry name" value="DUF7005"/>
</dbReference>